<reference evidence="3 4" key="1">
    <citation type="submission" date="2021-03" db="EMBL/GenBank/DDBJ databases">
        <title>Sequencing the genomes of 1000 actinobacteria strains.</title>
        <authorList>
            <person name="Klenk H.-P."/>
        </authorList>
    </citation>
    <scope>NUCLEOTIDE SEQUENCE [LARGE SCALE GENOMIC DNA]</scope>
    <source>
        <strain evidence="3 4">DSM 14564</strain>
    </source>
</reference>
<dbReference type="InterPro" id="IPR002220">
    <property type="entry name" value="DapA-like"/>
</dbReference>
<accession>A0ABS4YNT8</accession>
<protein>
    <submittedName>
        <fullName evidence="3">N-acetylneuraminate lyase</fullName>
        <ecNumber evidence="3">4.1.3.3</ecNumber>
    </submittedName>
</protein>
<evidence type="ECO:0000313" key="3">
    <source>
        <dbReference type="EMBL" id="MBP2410250.1"/>
    </source>
</evidence>
<name>A0ABS4YNT8_9MICO</name>
<dbReference type="EC" id="4.1.3.3" evidence="3"/>
<evidence type="ECO:0000256" key="2">
    <source>
        <dbReference type="PIRNR" id="PIRNR001365"/>
    </source>
</evidence>
<keyword evidence="1 2" id="KW-0456">Lyase</keyword>
<gene>
    <name evidence="3" type="ORF">JOF44_003153</name>
</gene>
<proteinExistence type="inferred from homology"/>
<dbReference type="PANTHER" id="PTHR42849:SF1">
    <property type="entry name" value="N-ACETYLNEURAMINATE LYASE"/>
    <property type="match status" value="1"/>
</dbReference>
<dbReference type="Pfam" id="PF00701">
    <property type="entry name" value="DHDPS"/>
    <property type="match status" value="1"/>
</dbReference>
<organism evidence="3 4">
    <name type="scientific">Brachybacterium fresconis</name>
    <dbReference type="NCBI Taxonomy" id="173363"/>
    <lineage>
        <taxon>Bacteria</taxon>
        <taxon>Bacillati</taxon>
        <taxon>Actinomycetota</taxon>
        <taxon>Actinomycetes</taxon>
        <taxon>Micrococcales</taxon>
        <taxon>Dermabacteraceae</taxon>
        <taxon>Brachybacterium</taxon>
    </lineage>
</organism>
<dbReference type="Gene3D" id="3.20.20.70">
    <property type="entry name" value="Aldolase class I"/>
    <property type="match status" value="1"/>
</dbReference>
<evidence type="ECO:0000256" key="1">
    <source>
        <dbReference type="ARBA" id="ARBA00023239"/>
    </source>
</evidence>
<dbReference type="PRINTS" id="PR00146">
    <property type="entry name" value="DHPICSNTHASE"/>
</dbReference>
<dbReference type="SUPFAM" id="SSF51569">
    <property type="entry name" value="Aldolase"/>
    <property type="match status" value="1"/>
</dbReference>
<dbReference type="PIRSF" id="PIRSF001365">
    <property type="entry name" value="DHDPS"/>
    <property type="match status" value="1"/>
</dbReference>
<dbReference type="GO" id="GO:0008747">
    <property type="term" value="F:N-acetylneuraminate lyase activity"/>
    <property type="evidence" value="ECO:0007669"/>
    <property type="project" value="UniProtKB-EC"/>
</dbReference>
<keyword evidence="4" id="KW-1185">Reference proteome</keyword>
<dbReference type="SMART" id="SM01130">
    <property type="entry name" value="DHDPS"/>
    <property type="match status" value="1"/>
</dbReference>
<evidence type="ECO:0000313" key="4">
    <source>
        <dbReference type="Proteomes" id="UP000698222"/>
    </source>
</evidence>
<dbReference type="CDD" id="cd00408">
    <property type="entry name" value="DHDPS-like"/>
    <property type="match status" value="1"/>
</dbReference>
<dbReference type="EMBL" id="JAGIOC010000001">
    <property type="protein sequence ID" value="MBP2410250.1"/>
    <property type="molecule type" value="Genomic_DNA"/>
</dbReference>
<dbReference type="PANTHER" id="PTHR42849">
    <property type="entry name" value="N-ACETYLNEURAMINATE LYASE"/>
    <property type="match status" value="1"/>
</dbReference>
<sequence>MTSSETLSRADGIVAALLTPYRADGSIAVDVLRRHTARLVDAGIDGLYVCGSTGDGVALDEDARVLCTRVVAEAVDGEVPVIAHVGTNSTELTLRLADRCVGVGADAVSSILPSIPLTEAEVRDYFLDLIRNAPAPFIAYNFPARSGVRLSIDLLAELACEPNLHGLKNTSGDVFEMSAFTRLRDGDFRVWNGHDEVLYAGLSVGACGAIGSTFNAFPTLYLDLLRQYRDGNHEAAMTRQRQVEDLVRVLAGYGVMPSLRAVLDAQGLDMGPSRRPLLDLDDAGRRRLLDDIAALDLTA</sequence>
<dbReference type="InterPro" id="IPR013785">
    <property type="entry name" value="Aldolase_TIM"/>
</dbReference>
<dbReference type="Proteomes" id="UP000698222">
    <property type="component" value="Unassembled WGS sequence"/>
</dbReference>
<dbReference type="RefSeq" id="WP_209893574.1">
    <property type="nucleotide sequence ID" value="NZ_BAAAJV010000016.1"/>
</dbReference>
<comment type="caution">
    <text evidence="3">The sequence shown here is derived from an EMBL/GenBank/DDBJ whole genome shotgun (WGS) entry which is preliminary data.</text>
</comment>
<comment type="similarity">
    <text evidence="2">Belongs to the DapA family.</text>
</comment>